<dbReference type="InterPro" id="IPR023214">
    <property type="entry name" value="HAD_sf"/>
</dbReference>
<comment type="cofactor">
    <cofactor evidence="1">
        <name>Mg(2+)</name>
        <dbReference type="ChEBI" id="CHEBI:18420"/>
    </cofactor>
</comment>
<dbReference type="NCBIfam" id="TIGR01489">
    <property type="entry name" value="DKMTPPase-SF"/>
    <property type="match status" value="1"/>
</dbReference>
<dbReference type="STRING" id="2094558.A0A314UUH8"/>
<evidence type="ECO:0000256" key="3">
    <source>
        <dbReference type="ARBA" id="ARBA00022801"/>
    </source>
</evidence>
<evidence type="ECO:0000256" key="2">
    <source>
        <dbReference type="ARBA" id="ARBA00022723"/>
    </source>
</evidence>
<evidence type="ECO:0000256" key="1">
    <source>
        <dbReference type="ARBA" id="ARBA00001946"/>
    </source>
</evidence>
<comment type="caution">
    <text evidence="5">The sequence shown here is derived from an EMBL/GenBank/DDBJ whole genome shotgun (WGS) entry which is preliminary data.</text>
</comment>
<dbReference type="AlphaFoldDB" id="A0A314UUH8"/>
<dbReference type="InterPro" id="IPR006384">
    <property type="entry name" value="HAD_hydro_PyrdxlP_Pase-like"/>
</dbReference>
<proteinExistence type="predicted"/>
<evidence type="ECO:0000313" key="5">
    <source>
        <dbReference type="EMBL" id="PQM40598.1"/>
    </source>
</evidence>
<dbReference type="InterPro" id="IPR036412">
    <property type="entry name" value="HAD-like_sf"/>
</dbReference>
<keyword evidence="6" id="KW-1185">Reference proteome</keyword>
<keyword evidence="3" id="KW-0378">Hydrolase</keyword>
<dbReference type="InterPro" id="IPR016965">
    <property type="entry name" value="Pase_PHOSPHO-typ"/>
</dbReference>
<dbReference type="GO" id="GO:0046872">
    <property type="term" value="F:metal ion binding"/>
    <property type="evidence" value="ECO:0007669"/>
    <property type="project" value="UniProtKB-KW"/>
</dbReference>
<organism evidence="5 6">
    <name type="scientific">Prunus yedoensis var. nudiflora</name>
    <dbReference type="NCBI Taxonomy" id="2094558"/>
    <lineage>
        <taxon>Eukaryota</taxon>
        <taxon>Viridiplantae</taxon>
        <taxon>Streptophyta</taxon>
        <taxon>Embryophyta</taxon>
        <taxon>Tracheophyta</taxon>
        <taxon>Spermatophyta</taxon>
        <taxon>Magnoliopsida</taxon>
        <taxon>eudicotyledons</taxon>
        <taxon>Gunneridae</taxon>
        <taxon>Pentapetalae</taxon>
        <taxon>rosids</taxon>
        <taxon>fabids</taxon>
        <taxon>Rosales</taxon>
        <taxon>Rosaceae</taxon>
        <taxon>Amygdaloideae</taxon>
        <taxon>Amygdaleae</taxon>
        <taxon>Prunus</taxon>
    </lineage>
</organism>
<name>A0A314UUH8_PRUYE</name>
<accession>A0A314UUH8</accession>
<dbReference type="Proteomes" id="UP000250321">
    <property type="component" value="Unassembled WGS sequence"/>
</dbReference>
<gene>
    <name evidence="5" type="ORF">Pyn_36572</name>
</gene>
<dbReference type="OrthoDB" id="10267182at2759"/>
<keyword evidence="2" id="KW-0479">Metal-binding</keyword>
<dbReference type="Pfam" id="PF06888">
    <property type="entry name" value="Put_Phosphatase"/>
    <property type="match status" value="1"/>
</dbReference>
<dbReference type="SUPFAM" id="SSF56784">
    <property type="entry name" value="HAD-like"/>
    <property type="match status" value="1"/>
</dbReference>
<dbReference type="GO" id="GO:0016791">
    <property type="term" value="F:phosphatase activity"/>
    <property type="evidence" value="ECO:0007669"/>
    <property type="project" value="InterPro"/>
</dbReference>
<evidence type="ECO:0000313" key="6">
    <source>
        <dbReference type="Proteomes" id="UP000250321"/>
    </source>
</evidence>
<dbReference type="PANTHER" id="PTHR20889">
    <property type="entry name" value="PHOSPHATASE, ORPHAN 1, 2"/>
    <property type="match status" value="1"/>
</dbReference>
<sequence length="142" mass="15674">MRKGQMTLLCAAQLNFASAIKSAHAFGCDLRVLSAANEFFILKHHGLMDCLSEINTNPCIIDEQGRLRILPYHDFHSSSYGCTICPPSMCKGLILEKIQASVATDGKKHKQLIYVGDGAPDFCAGLKLDEGDFLMPRRDFPI</sequence>
<dbReference type="PANTHER" id="PTHR20889:SF22">
    <property type="entry name" value="INORGANIC PYROPHOSPHATASE 2"/>
    <property type="match status" value="1"/>
</dbReference>
<keyword evidence="4" id="KW-0460">Magnesium</keyword>
<dbReference type="Gene3D" id="3.40.50.1000">
    <property type="entry name" value="HAD superfamily/HAD-like"/>
    <property type="match status" value="1"/>
</dbReference>
<dbReference type="EMBL" id="PJQY01003057">
    <property type="protein sequence ID" value="PQM40598.1"/>
    <property type="molecule type" value="Genomic_DNA"/>
</dbReference>
<reference evidence="5 6" key="1">
    <citation type="submission" date="2018-02" db="EMBL/GenBank/DDBJ databases">
        <title>Draft genome of wild Prunus yedoensis var. nudiflora.</title>
        <authorList>
            <person name="Baek S."/>
            <person name="Kim J.-H."/>
            <person name="Choi K."/>
            <person name="Kim G.-B."/>
            <person name="Cho A."/>
            <person name="Jang H."/>
            <person name="Shin C.-H."/>
            <person name="Yu H.-J."/>
            <person name="Mun J.-H."/>
        </authorList>
    </citation>
    <scope>NUCLEOTIDE SEQUENCE [LARGE SCALE GENOMIC DNA]</scope>
    <source>
        <strain evidence="6">cv. Jeju island</strain>
        <tissue evidence="5">Leaf</tissue>
    </source>
</reference>
<protein>
    <submittedName>
        <fullName evidence="5">Inorganic pyrophosphatase 2</fullName>
    </submittedName>
</protein>
<evidence type="ECO:0000256" key="4">
    <source>
        <dbReference type="ARBA" id="ARBA00022842"/>
    </source>
</evidence>